<reference evidence="3 4" key="1">
    <citation type="submission" date="2016-03" db="EMBL/GenBank/DDBJ databases">
        <title>Cyphomyrmex costatus WGS genome.</title>
        <authorList>
            <person name="Nygaard S."/>
            <person name="Hu H."/>
            <person name="Boomsma J."/>
            <person name="Zhang G."/>
        </authorList>
    </citation>
    <scope>NUCLEOTIDE SEQUENCE [LARGE SCALE GENOMIC DNA]</scope>
    <source>
        <strain evidence="3">MS0001</strain>
        <tissue evidence="3">Whole body</tissue>
    </source>
</reference>
<proteinExistence type="predicted"/>
<dbReference type="STRING" id="456900.A0A151IGL6"/>
<dbReference type="Pfam" id="PF24664">
    <property type="entry name" value="Monjiviricetes_fusion"/>
    <property type="match status" value="1"/>
</dbReference>
<evidence type="ECO:0000313" key="3">
    <source>
        <dbReference type="EMBL" id="KYN00203.1"/>
    </source>
</evidence>
<evidence type="ECO:0000256" key="2">
    <source>
        <dbReference type="SAM" id="Phobius"/>
    </source>
</evidence>
<evidence type="ECO:0000313" key="4">
    <source>
        <dbReference type="Proteomes" id="UP000078542"/>
    </source>
</evidence>
<dbReference type="Proteomes" id="UP000078542">
    <property type="component" value="Unassembled WGS sequence"/>
</dbReference>
<dbReference type="AlphaFoldDB" id="A0A151IGL6"/>
<feature type="compositionally biased region" description="Polar residues" evidence="1">
    <location>
        <begin position="64"/>
        <end position="74"/>
    </location>
</feature>
<evidence type="ECO:0000256" key="1">
    <source>
        <dbReference type="SAM" id="MobiDB-lite"/>
    </source>
</evidence>
<accession>A0A151IGL6</accession>
<feature type="transmembrane region" description="Helical" evidence="2">
    <location>
        <begin position="6"/>
        <end position="26"/>
    </location>
</feature>
<keyword evidence="2" id="KW-0472">Membrane</keyword>
<gene>
    <name evidence="3" type="ORF">ALC62_09033</name>
</gene>
<keyword evidence="2" id="KW-1133">Transmembrane helix</keyword>
<keyword evidence="2" id="KW-0812">Transmembrane</keyword>
<sequence>YALHTMYGWSLHLIGAVWSSVTHLLLHLGRRTDPKPQEDTHAETPEEALGPSAPFSTPEDEPSTSHSLPETQHPSHAHPNVVISKINEKQPAPALYKTYTYTDLRKYLDTNMSNSN</sequence>
<protein>
    <submittedName>
        <fullName evidence="3">Uncharacterized protein</fullName>
    </submittedName>
</protein>
<keyword evidence="4" id="KW-1185">Reference proteome</keyword>
<feature type="region of interest" description="Disordered" evidence="1">
    <location>
        <begin position="31"/>
        <end position="87"/>
    </location>
</feature>
<organism evidence="3 4">
    <name type="scientific">Cyphomyrmex costatus</name>
    <dbReference type="NCBI Taxonomy" id="456900"/>
    <lineage>
        <taxon>Eukaryota</taxon>
        <taxon>Metazoa</taxon>
        <taxon>Ecdysozoa</taxon>
        <taxon>Arthropoda</taxon>
        <taxon>Hexapoda</taxon>
        <taxon>Insecta</taxon>
        <taxon>Pterygota</taxon>
        <taxon>Neoptera</taxon>
        <taxon>Endopterygota</taxon>
        <taxon>Hymenoptera</taxon>
        <taxon>Apocrita</taxon>
        <taxon>Aculeata</taxon>
        <taxon>Formicoidea</taxon>
        <taxon>Formicidae</taxon>
        <taxon>Myrmicinae</taxon>
        <taxon>Cyphomyrmex</taxon>
    </lineage>
</organism>
<dbReference type="EMBL" id="KQ977740">
    <property type="protein sequence ID" value="KYN00203.1"/>
    <property type="molecule type" value="Genomic_DNA"/>
</dbReference>
<feature type="non-terminal residue" evidence="3">
    <location>
        <position position="1"/>
    </location>
</feature>
<feature type="compositionally biased region" description="Basic and acidic residues" evidence="1">
    <location>
        <begin position="31"/>
        <end position="44"/>
    </location>
</feature>
<name>A0A151IGL6_9HYME</name>